<evidence type="ECO:0000313" key="1">
    <source>
        <dbReference type="EMBL" id="KAI8007333.1"/>
    </source>
</evidence>
<evidence type="ECO:0000313" key="2">
    <source>
        <dbReference type="Proteomes" id="UP001060215"/>
    </source>
</evidence>
<proteinExistence type="predicted"/>
<keyword evidence="2" id="KW-1185">Reference proteome</keyword>
<protein>
    <submittedName>
        <fullName evidence="1">Uncharacterized protein</fullName>
    </submittedName>
</protein>
<sequence length="103" mass="11332">MKWNNASSSGTANAEVSHKPPSDVPRILKRSPHAILALFVLMINGSWAVYYYQFENLPTPFTADQAGKTGFSEEEAMNYVKDLTDFGPRPVGSDAVDLALQKI</sequence>
<dbReference type="Proteomes" id="UP001060215">
    <property type="component" value="Chromosome 7"/>
</dbReference>
<gene>
    <name evidence="1" type="ORF">LOK49_LG07G01078</name>
</gene>
<dbReference type="EMBL" id="CM045764">
    <property type="protein sequence ID" value="KAI8007333.1"/>
    <property type="molecule type" value="Genomic_DNA"/>
</dbReference>
<name>A0ACC0H3E8_9ERIC</name>
<accession>A0ACC0H3E8</accession>
<comment type="caution">
    <text evidence="1">The sequence shown here is derived from an EMBL/GenBank/DDBJ whole genome shotgun (WGS) entry which is preliminary data.</text>
</comment>
<organism evidence="1 2">
    <name type="scientific">Camellia lanceoleosa</name>
    <dbReference type="NCBI Taxonomy" id="1840588"/>
    <lineage>
        <taxon>Eukaryota</taxon>
        <taxon>Viridiplantae</taxon>
        <taxon>Streptophyta</taxon>
        <taxon>Embryophyta</taxon>
        <taxon>Tracheophyta</taxon>
        <taxon>Spermatophyta</taxon>
        <taxon>Magnoliopsida</taxon>
        <taxon>eudicotyledons</taxon>
        <taxon>Gunneridae</taxon>
        <taxon>Pentapetalae</taxon>
        <taxon>asterids</taxon>
        <taxon>Ericales</taxon>
        <taxon>Theaceae</taxon>
        <taxon>Camellia</taxon>
    </lineage>
</organism>
<reference evidence="1 2" key="1">
    <citation type="journal article" date="2022" name="Plant J.">
        <title>Chromosome-level genome of Camellia lanceoleosa provides a valuable resource for understanding genome evolution and self-incompatibility.</title>
        <authorList>
            <person name="Gong W."/>
            <person name="Xiao S."/>
            <person name="Wang L."/>
            <person name="Liao Z."/>
            <person name="Chang Y."/>
            <person name="Mo W."/>
            <person name="Hu G."/>
            <person name="Li W."/>
            <person name="Zhao G."/>
            <person name="Zhu H."/>
            <person name="Hu X."/>
            <person name="Ji K."/>
            <person name="Xiang X."/>
            <person name="Song Q."/>
            <person name="Yuan D."/>
            <person name="Jin S."/>
            <person name="Zhang L."/>
        </authorList>
    </citation>
    <scope>NUCLEOTIDE SEQUENCE [LARGE SCALE GENOMIC DNA]</scope>
    <source>
        <strain evidence="1">SQ_2022a</strain>
    </source>
</reference>